<dbReference type="EMBL" id="KN727801">
    <property type="protein sequence ID" value="KIH64928.1"/>
    <property type="molecule type" value="Genomic_DNA"/>
</dbReference>
<name>A0A0C2D5T6_9BILA</name>
<evidence type="ECO:0000256" key="1">
    <source>
        <dbReference type="SAM" id="MobiDB-lite"/>
    </source>
</evidence>
<accession>A0A0C2D5T6</accession>
<feature type="region of interest" description="Disordered" evidence="1">
    <location>
        <begin position="1"/>
        <end position="23"/>
    </location>
</feature>
<evidence type="ECO:0000313" key="3">
    <source>
        <dbReference type="Proteomes" id="UP000054047"/>
    </source>
</evidence>
<sequence length="88" mass="9832">MGGSRSSPTIQERTGPPSNHRTIDISKSSHQVGKHWMSPHALVRSSTDWTKNPTSARYACIKLIKDPKDDFATYAGRVNRECAKFMLS</sequence>
<keyword evidence="3" id="KW-1185">Reference proteome</keyword>
<evidence type="ECO:0000313" key="2">
    <source>
        <dbReference type="EMBL" id="KIH64928.1"/>
    </source>
</evidence>
<proteinExistence type="predicted"/>
<reference evidence="2 3" key="1">
    <citation type="submission" date="2013-12" db="EMBL/GenBank/DDBJ databases">
        <title>Draft genome of the parsitic nematode Ancylostoma duodenale.</title>
        <authorList>
            <person name="Mitreva M."/>
        </authorList>
    </citation>
    <scope>NUCLEOTIDE SEQUENCE [LARGE SCALE GENOMIC DNA]</scope>
    <source>
        <strain evidence="2 3">Zhejiang</strain>
    </source>
</reference>
<protein>
    <submittedName>
        <fullName evidence="2">Uncharacterized protein</fullName>
    </submittedName>
</protein>
<gene>
    <name evidence="2" type="ORF">ANCDUO_04753</name>
</gene>
<dbReference type="Proteomes" id="UP000054047">
    <property type="component" value="Unassembled WGS sequence"/>
</dbReference>
<dbReference type="AlphaFoldDB" id="A0A0C2D5T6"/>
<organism evidence="2 3">
    <name type="scientific">Ancylostoma duodenale</name>
    <dbReference type="NCBI Taxonomy" id="51022"/>
    <lineage>
        <taxon>Eukaryota</taxon>
        <taxon>Metazoa</taxon>
        <taxon>Ecdysozoa</taxon>
        <taxon>Nematoda</taxon>
        <taxon>Chromadorea</taxon>
        <taxon>Rhabditida</taxon>
        <taxon>Rhabditina</taxon>
        <taxon>Rhabditomorpha</taxon>
        <taxon>Strongyloidea</taxon>
        <taxon>Ancylostomatidae</taxon>
        <taxon>Ancylostomatinae</taxon>
        <taxon>Ancylostoma</taxon>
    </lineage>
</organism>